<dbReference type="InterPro" id="IPR036390">
    <property type="entry name" value="WH_DNA-bd_sf"/>
</dbReference>
<accession>A0ABX5BK46</accession>
<protein>
    <submittedName>
        <fullName evidence="4">RNA-binding protein Lupus La</fullName>
    </submittedName>
</protein>
<proteinExistence type="predicted"/>
<dbReference type="PROSITE" id="PS50961">
    <property type="entry name" value="HTH_LA"/>
    <property type="match status" value="1"/>
</dbReference>
<dbReference type="Pfam" id="PF11523">
    <property type="entry name" value="DUF3223"/>
    <property type="match status" value="1"/>
</dbReference>
<dbReference type="InterPro" id="IPR006630">
    <property type="entry name" value="La_HTH"/>
</dbReference>
<gene>
    <name evidence="4" type="ORF">GY17_00000762</name>
</gene>
<keyword evidence="5" id="KW-1185">Reference proteome</keyword>
<dbReference type="Gene3D" id="1.10.10.10">
    <property type="entry name" value="Winged helix-like DNA-binding domain superfamily/Winged helix DNA-binding domain"/>
    <property type="match status" value="1"/>
</dbReference>
<evidence type="ECO:0000259" key="3">
    <source>
        <dbReference type="PROSITE" id="PS50961"/>
    </source>
</evidence>
<sequence>MVMRCYAQLQKKKKLIITNYFIINTLFNMTEIKKIRSRSPSPIGGNCEPKRIKADSFVIGKETRFSLIKQLEYYFSDENLKTDSFFQNIMRSDPENRLLVSYLLNCSKIKNLGITKEEEIIDALKGHEMILIEFNQEGKAMIKLNKNLPDLESKKKTKEKNLINSKDLHAGGCILKIINLPETASWSSVKDSIKEKLKELQPESQNLIRYVSQTTQDGTCYILLKPFKNDKSLIENMELTFGEENIPISLASQDEARKIINSVFPRHIQKEREKELNKQKMAFMSMPIVVGGQTFASIEHLRRCIKEVLEQSEVNTVFEKESLTYKVLLSILEYHPKREKKTKGIDSICIRIHENSTSKDDLCSKCFYIVRKSPDGIEEFEDFSVNKCLQQLSRNPPLSSKLEEALIENGAEC</sequence>
<evidence type="ECO:0000313" key="4">
    <source>
        <dbReference type="EMBL" id="PPS98087.1"/>
    </source>
</evidence>
<reference evidence="4 5" key="2">
    <citation type="submission" date="2017-10" db="EMBL/GenBank/DDBJ databases">
        <title>Consistent, comparative and evidence-based genome annotation and re-annotation for the closely-related species, Cryptosporidium parvum, C. hominis and C. tyzzeri.</title>
        <authorList>
            <person name="Baptista R.P."/>
            <person name="Li Y."/>
            <person name="Sateriale A."/>
            <person name="Striepen B."/>
            <person name="Kissinger J.C."/>
        </authorList>
    </citation>
    <scope>NUCLEOTIDE SEQUENCE [LARGE SCALE GENOMIC DNA]</scope>
    <source>
        <strain evidence="4">30976</strain>
    </source>
</reference>
<reference evidence="4 5" key="1">
    <citation type="submission" date="2014-11" db="EMBL/GenBank/DDBJ databases">
        <title>Comparative genomic analysis of Cryptosporidium hominis reveals occurrence of genetic recombination in virulent subtypes.</title>
        <authorList>
            <person name="Guo Y."/>
            <person name="Tang K."/>
            <person name="Frace M."/>
            <person name="Li N."/>
            <person name="Roellig D.M."/>
            <person name="Sammons S."/>
            <person name="Knipe K."/>
            <person name="Rowe L."/>
            <person name="Feng Y."/>
            <person name="Xiao L."/>
        </authorList>
    </citation>
    <scope>NUCLEOTIDE SEQUENCE [LARGE SCALE GENOMIC DNA]</scope>
    <source>
        <strain evidence="4">30976</strain>
    </source>
</reference>
<keyword evidence="1 2" id="KW-0694">RNA-binding</keyword>
<evidence type="ECO:0000256" key="1">
    <source>
        <dbReference type="ARBA" id="ARBA00022884"/>
    </source>
</evidence>
<dbReference type="Proteomes" id="UP001429100">
    <property type="component" value="Unassembled WGS sequence"/>
</dbReference>
<evidence type="ECO:0000256" key="2">
    <source>
        <dbReference type="PROSITE-ProRule" id="PRU00332"/>
    </source>
</evidence>
<comment type="caution">
    <text evidence="4">The sequence shown here is derived from an EMBL/GenBank/DDBJ whole genome shotgun (WGS) entry which is preliminary data.</text>
</comment>
<evidence type="ECO:0000313" key="5">
    <source>
        <dbReference type="Proteomes" id="UP001429100"/>
    </source>
</evidence>
<dbReference type="Gene3D" id="3.10.450.40">
    <property type="match status" value="1"/>
</dbReference>
<name>A0ABX5BK46_CRYHO</name>
<dbReference type="SUPFAM" id="SSF46785">
    <property type="entry name" value="Winged helix' DNA-binding domain"/>
    <property type="match status" value="1"/>
</dbReference>
<dbReference type="Pfam" id="PF05383">
    <property type="entry name" value="La"/>
    <property type="match status" value="1"/>
</dbReference>
<feature type="domain" description="HTH La-type RNA-binding" evidence="3">
    <location>
        <begin position="57"/>
        <end position="152"/>
    </location>
</feature>
<dbReference type="EMBL" id="JTAI01000002">
    <property type="protein sequence ID" value="PPS98087.1"/>
    <property type="molecule type" value="Genomic_DNA"/>
</dbReference>
<dbReference type="InterPro" id="IPR036388">
    <property type="entry name" value="WH-like_DNA-bd_sf"/>
</dbReference>
<dbReference type="SMART" id="SM00715">
    <property type="entry name" value="LA"/>
    <property type="match status" value="1"/>
</dbReference>
<organism evidence="4 5">
    <name type="scientific">Cryptosporidium hominis</name>
    <dbReference type="NCBI Taxonomy" id="237895"/>
    <lineage>
        <taxon>Eukaryota</taxon>
        <taxon>Sar</taxon>
        <taxon>Alveolata</taxon>
        <taxon>Apicomplexa</taxon>
        <taxon>Conoidasida</taxon>
        <taxon>Coccidia</taxon>
        <taxon>Eucoccidiorida</taxon>
        <taxon>Eimeriorina</taxon>
        <taxon>Cryptosporidiidae</taxon>
        <taxon>Cryptosporidium</taxon>
    </lineage>
</organism>